<name>A0A5K7WYA8_9BACL</name>
<evidence type="ECO:0000256" key="1">
    <source>
        <dbReference type="SAM" id="Phobius"/>
    </source>
</evidence>
<dbReference type="Proteomes" id="UP000326951">
    <property type="component" value="Chromosome"/>
</dbReference>
<evidence type="ECO:0008006" key="4">
    <source>
        <dbReference type="Google" id="ProtNLM"/>
    </source>
</evidence>
<keyword evidence="1" id="KW-0812">Transmembrane</keyword>
<dbReference type="EMBL" id="AP021853">
    <property type="protein sequence ID" value="BBN98729.1"/>
    <property type="molecule type" value="Genomic_DNA"/>
</dbReference>
<evidence type="ECO:0000313" key="2">
    <source>
        <dbReference type="EMBL" id="BBN98729.1"/>
    </source>
</evidence>
<evidence type="ECO:0000313" key="3">
    <source>
        <dbReference type="Proteomes" id="UP000326951"/>
    </source>
</evidence>
<feature type="transmembrane region" description="Helical" evidence="1">
    <location>
        <begin position="160"/>
        <end position="181"/>
    </location>
</feature>
<feature type="transmembrane region" description="Helical" evidence="1">
    <location>
        <begin position="253"/>
        <end position="273"/>
    </location>
</feature>
<sequence>MVAFKHLLTFILYLACEWLFCFLVLLPFIAHQWAPLILFACLAVIHMLLLGSLQKLRHVTFAAFLSVSVLIGLAALILFHLSLFASMLLTALLTYFSIRGDEGRSVERLWRLIVLFAAVVCIYALFTPIRHPSALFILLIAELAAALTLIHLTSGIRGHVLLLISGILAVTACITSMIAALLKPAVTFIYDSLFNFIVKPLSYGAFSVLFGWLNGRLTPHANSEIKRALQRSSTEKKTSMQEIVPDAQANFNFGLLFGILIAVLLLLIAFWQLRRINMSKAKKNVQDDAIKTEKIPLQSAPKRDRKPIRLSAPKHTVRRAIYRLQKQAKKVGCGRHPYESLQEWLFRLNLNATDRLITYYEKVRYGNQELTASEQAMYLDSVHDAEKQLKRLK</sequence>
<dbReference type="AlphaFoldDB" id="A0A5K7WYA8"/>
<proteinExistence type="predicted"/>
<gene>
    <name evidence="2" type="ORF">St703_14340</name>
</gene>
<feature type="transmembrane region" description="Helical" evidence="1">
    <location>
        <begin position="109"/>
        <end position="126"/>
    </location>
</feature>
<keyword evidence="1" id="KW-1133">Transmembrane helix</keyword>
<keyword evidence="1" id="KW-0472">Membrane</keyword>
<feature type="transmembrane region" description="Helical" evidence="1">
    <location>
        <begin position="36"/>
        <end position="53"/>
    </location>
</feature>
<organism evidence="2 3">
    <name type="scientific">Sporolactobacillus terrae</name>
    <dbReference type="NCBI Taxonomy" id="269673"/>
    <lineage>
        <taxon>Bacteria</taxon>
        <taxon>Bacillati</taxon>
        <taxon>Bacillota</taxon>
        <taxon>Bacilli</taxon>
        <taxon>Bacillales</taxon>
        <taxon>Sporolactobacillaceae</taxon>
        <taxon>Sporolactobacillus</taxon>
    </lineage>
</organism>
<dbReference type="RefSeq" id="WP_152080429.1">
    <property type="nucleotide sequence ID" value="NZ_AP021853.1"/>
</dbReference>
<protein>
    <recommendedName>
        <fullName evidence="4">DUF4129 domain-containing protein</fullName>
    </recommendedName>
</protein>
<feature type="transmembrane region" description="Helical" evidence="1">
    <location>
        <begin position="193"/>
        <end position="213"/>
    </location>
</feature>
<reference evidence="2 3" key="1">
    <citation type="submission" date="2019-09" db="EMBL/GenBank/DDBJ databases">
        <title>Complete genome sequence of Sporolactobacillus terrae 70-3.</title>
        <authorList>
            <person name="Tanaka N."/>
            <person name="Shiwa Y."/>
            <person name="Fujita N."/>
            <person name="Tanasupawat S."/>
        </authorList>
    </citation>
    <scope>NUCLEOTIDE SEQUENCE [LARGE SCALE GENOMIC DNA]</scope>
    <source>
        <strain evidence="2 3">70-3</strain>
    </source>
</reference>
<feature type="transmembrane region" description="Helical" evidence="1">
    <location>
        <begin position="133"/>
        <end position="154"/>
    </location>
</feature>
<feature type="transmembrane region" description="Helical" evidence="1">
    <location>
        <begin position="60"/>
        <end position="89"/>
    </location>
</feature>
<accession>A0A5K7WYA8</accession>
<feature type="transmembrane region" description="Helical" evidence="1">
    <location>
        <begin position="7"/>
        <end position="30"/>
    </location>
</feature>